<dbReference type="AlphaFoldDB" id="A0A9N7U3I0"/>
<dbReference type="EMBL" id="CADEAL010000651">
    <property type="protein sequence ID" value="CAB1423356.1"/>
    <property type="molecule type" value="Genomic_DNA"/>
</dbReference>
<proteinExistence type="predicted"/>
<sequence>MNENIVDVREMKVELRQAERIRQLEAQLQKEMKRNMFLSHMIVIHTTFLQEKQNLIQEEKDKLDRLRLDYQQQSLEAEQCNDAREAVILEIEILKGTILEFSHPCSSQGPKRTKLS</sequence>
<evidence type="ECO:0000256" key="1">
    <source>
        <dbReference type="SAM" id="Coils"/>
    </source>
</evidence>
<keyword evidence="3" id="KW-1185">Reference proteome</keyword>
<dbReference type="Proteomes" id="UP001153269">
    <property type="component" value="Unassembled WGS sequence"/>
</dbReference>
<organism evidence="2 3">
    <name type="scientific">Pleuronectes platessa</name>
    <name type="common">European plaice</name>
    <dbReference type="NCBI Taxonomy" id="8262"/>
    <lineage>
        <taxon>Eukaryota</taxon>
        <taxon>Metazoa</taxon>
        <taxon>Chordata</taxon>
        <taxon>Craniata</taxon>
        <taxon>Vertebrata</taxon>
        <taxon>Euteleostomi</taxon>
        <taxon>Actinopterygii</taxon>
        <taxon>Neopterygii</taxon>
        <taxon>Teleostei</taxon>
        <taxon>Neoteleostei</taxon>
        <taxon>Acanthomorphata</taxon>
        <taxon>Carangaria</taxon>
        <taxon>Pleuronectiformes</taxon>
        <taxon>Pleuronectoidei</taxon>
        <taxon>Pleuronectidae</taxon>
        <taxon>Pleuronectes</taxon>
    </lineage>
</organism>
<feature type="coiled-coil region" evidence="1">
    <location>
        <begin position="11"/>
        <end position="83"/>
    </location>
</feature>
<name>A0A9N7U3I0_PLEPL</name>
<reference evidence="2" key="1">
    <citation type="submission" date="2020-03" db="EMBL/GenBank/DDBJ databases">
        <authorList>
            <person name="Weist P."/>
        </authorList>
    </citation>
    <scope>NUCLEOTIDE SEQUENCE</scope>
</reference>
<gene>
    <name evidence="2" type="ORF">PLEPLA_LOCUS11275</name>
</gene>
<keyword evidence="1" id="KW-0175">Coiled coil</keyword>
<protein>
    <submittedName>
        <fullName evidence="2">Uncharacterized protein</fullName>
    </submittedName>
</protein>
<accession>A0A9N7U3I0</accession>
<evidence type="ECO:0000313" key="3">
    <source>
        <dbReference type="Proteomes" id="UP001153269"/>
    </source>
</evidence>
<evidence type="ECO:0000313" key="2">
    <source>
        <dbReference type="EMBL" id="CAB1423356.1"/>
    </source>
</evidence>
<comment type="caution">
    <text evidence="2">The sequence shown here is derived from an EMBL/GenBank/DDBJ whole genome shotgun (WGS) entry which is preliminary data.</text>
</comment>